<dbReference type="OrthoDB" id="3351939at2759"/>
<organism evidence="1 2">
    <name type="scientific">Psilocybe cyanescens</name>
    <dbReference type="NCBI Taxonomy" id="93625"/>
    <lineage>
        <taxon>Eukaryota</taxon>
        <taxon>Fungi</taxon>
        <taxon>Dikarya</taxon>
        <taxon>Basidiomycota</taxon>
        <taxon>Agaricomycotina</taxon>
        <taxon>Agaricomycetes</taxon>
        <taxon>Agaricomycetidae</taxon>
        <taxon>Agaricales</taxon>
        <taxon>Agaricineae</taxon>
        <taxon>Strophariaceae</taxon>
        <taxon>Psilocybe</taxon>
    </lineage>
</organism>
<accession>A0A409XLX5</accession>
<dbReference type="AlphaFoldDB" id="A0A409XLX5"/>
<gene>
    <name evidence="1" type="ORF">CVT25_000419</name>
</gene>
<protein>
    <submittedName>
        <fullName evidence="1">Uncharacterized protein</fullName>
    </submittedName>
</protein>
<evidence type="ECO:0000313" key="2">
    <source>
        <dbReference type="Proteomes" id="UP000283269"/>
    </source>
</evidence>
<dbReference type="EMBL" id="NHYD01001248">
    <property type="protein sequence ID" value="PPQ91772.1"/>
    <property type="molecule type" value="Genomic_DNA"/>
</dbReference>
<comment type="caution">
    <text evidence="1">The sequence shown here is derived from an EMBL/GenBank/DDBJ whole genome shotgun (WGS) entry which is preliminary data.</text>
</comment>
<evidence type="ECO:0000313" key="1">
    <source>
        <dbReference type="EMBL" id="PPQ91772.1"/>
    </source>
</evidence>
<keyword evidence="2" id="KW-1185">Reference proteome</keyword>
<dbReference type="Proteomes" id="UP000283269">
    <property type="component" value="Unassembled WGS sequence"/>
</dbReference>
<sequence>MTNPGVDCDRAGTSLHMEEVRLTAALQSVNNKPNNTLLPIAKLPAEILEEIFKICVSWLYGPKKTRHHLAWTQVCCSWRFISLNSSRLWQRIDLCDSRLTEAFLARSKQAPLFVVAASPVKLTADSLAPHAHRLHSINICLFPDDITRLFSIIGAHLSTLTDLSLKVPLMSSTVHLDVSFPLVRRLSLDRVAVKWEECGNLVELNIRNLAPAFCPSISQVHGMFRRSPNLEHVRLEGLVTPCLEITSKMPILLFDIEEMVISGPQASISALLSAVKLAPHSRLRLHTPCSNDIFPRGLPHVAKVDDVIHIPTVRLSTNGIRLLQNGTKAWSDEPRRTLFSISSAQKFNIYNSLRSLIDISFVTKLELTAGVLYAIPVEDLNNLFADLYNLETLCTAFNDLEDLCTVLQLSLPTSSCSSVSTPHLYAPRLRNLSFSKSADLWWHFKDRWLSAITACAKYRHLHSHPIQTIEFLRCQGISNVSTQELCGIVPQVIIAEHIGTSTRF</sequence>
<dbReference type="Gene3D" id="1.20.1280.50">
    <property type="match status" value="1"/>
</dbReference>
<reference evidence="1 2" key="1">
    <citation type="journal article" date="2018" name="Evol. Lett.">
        <title>Horizontal gene cluster transfer increased hallucinogenic mushroom diversity.</title>
        <authorList>
            <person name="Reynolds H.T."/>
            <person name="Vijayakumar V."/>
            <person name="Gluck-Thaler E."/>
            <person name="Korotkin H.B."/>
            <person name="Matheny P.B."/>
            <person name="Slot J.C."/>
        </authorList>
    </citation>
    <scope>NUCLEOTIDE SEQUENCE [LARGE SCALE GENOMIC DNA]</scope>
    <source>
        <strain evidence="1 2">2631</strain>
    </source>
</reference>
<name>A0A409XLX5_PSICY</name>
<proteinExistence type="predicted"/>
<dbReference type="InParanoid" id="A0A409XLX5"/>